<comment type="caution">
    <text evidence="7">The sequence shown here is derived from an EMBL/GenBank/DDBJ whole genome shotgun (WGS) entry which is preliminary data.</text>
</comment>
<keyword evidence="2" id="KW-0964">Secreted</keyword>
<name>A0A1F6LJ90_9BACT</name>
<protein>
    <submittedName>
        <fullName evidence="7">Uncharacterized protein</fullName>
    </submittedName>
</protein>
<evidence type="ECO:0000256" key="5">
    <source>
        <dbReference type="SAM" id="MobiDB-lite"/>
    </source>
</evidence>
<dbReference type="EMBL" id="MFPS01000007">
    <property type="protein sequence ID" value="OGH59472.1"/>
    <property type="molecule type" value="Genomic_DNA"/>
</dbReference>
<organism evidence="7 8">
    <name type="scientific">Candidatus Magasanikbacteria bacterium RIFCSPHIGHO2_01_FULL_33_34</name>
    <dbReference type="NCBI Taxonomy" id="1798671"/>
    <lineage>
        <taxon>Bacteria</taxon>
        <taxon>Candidatus Magasanikiibacteriota</taxon>
    </lineage>
</organism>
<feature type="region of interest" description="Disordered" evidence="5">
    <location>
        <begin position="257"/>
        <end position="288"/>
    </location>
</feature>
<gene>
    <name evidence="7" type="ORF">A2725_01450</name>
</gene>
<keyword evidence="6" id="KW-1133">Transmembrane helix</keyword>
<keyword evidence="3" id="KW-0732">Signal</keyword>
<evidence type="ECO:0000256" key="6">
    <source>
        <dbReference type="SAM" id="Phobius"/>
    </source>
</evidence>
<dbReference type="InterPro" id="IPR059100">
    <property type="entry name" value="TSP3_bac"/>
</dbReference>
<keyword evidence="4" id="KW-0106">Calcium</keyword>
<reference evidence="7 8" key="1">
    <citation type="journal article" date="2016" name="Nat. Commun.">
        <title>Thousands of microbial genomes shed light on interconnected biogeochemical processes in an aquifer system.</title>
        <authorList>
            <person name="Anantharaman K."/>
            <person name="Brown C.T."/>
            <person name="Hug L.A."/>
            <person name="Sharon I."/>
            <person name="Castelle C.J."/>
            <person name="Probst A.J."/>
            <person name="Thomas B.C."/>
            <person name="Singh A."/>
            <person name="Wilkins M.J."/>
            <person name="Karaoz U."/>
            <person name="Brodie E.L."/>
            <person name="Williams K.H."/>
            <person name="Hubbard S.S."/>
            <person name="Banfield J.F."/>
        </authorList>
    </citation>
    <scope>NUCLEOTIDE SEQUENCE [LARGE SCALE GENOMIC DNA]</scope>
</reference>
<evidence type="ECO:0000313" key="8">
    <source>
        <dbReference type="Proteomes" id="UP000177067"/>
    </source>
</evidence>
<keyword evidence="6" id="KW-0812">Transmembrane</keyword>
<comment type="subcellular location">
    <subcellularLocation>
        <location evidence="1">Secreted</location>
    </subcellularLocation>
</comment>
<dbReference type="Proteomes" id="UP000177067">
    <property type="component" value="Unassembled WGS sequence"/>
</dbReference>
<dbReference type="AlphaFoldDB" id="A0A1F6LJ90"/>
<evidence type="ECO:0000256" key="2">
    <source>
        <dbReference type="ARBA" id="ARBA00022525"/>
    </source>
</evidence>
<evidence type="ECO:0000256" key="1">
    <source>
        <dbReference type="ARBA" id="ARBA00004613"/>
    </source>
</evidence>
<proteinExistence type="predicted"/>
<accession>A0A1F6LJ90</accession>
<evidence type="ECO:0000256" key="4">
    <source>
        <dbReference type="ARBA" id="ARBA00022837"/>
    </source>
</evidence>
<evidence type="ECO:0000313" key="7">
    <source>
        <dbReference type="EMBL" id="OGH59472.1"/>
    </source>
</evidence>
<dbReference type="Pfam" id="PF18884">
    <property type="entry name" value="TSP3_bac"/>
    <property type="match status" value="2"/>
</dbReference>
<keyword evidence="6" id="KW-0472">Membrane</keyword>
<sequence length="288" mass="30996">MFDDQPINNNQIPSNLPVGKAEDIFAGTDEDIPVAKDNSSDLLSSIPSPKSTSMPIQTAVGVGKLQTKQNIPQSTSGAIITNPPLGEDIFAKEPKLHIMPGSKEDLNKIKGPGLAKNLMIFFIILVGFAILGGGSWLVYSLFVKGDTPAPLVDEVSDFDSVDTKDEKMEVTDINDEAIFMDDIVDPNDSMIDSGQDGIEDRIMEDEVLFGEPVDTDSDNLSDDIELEIGLNPDNWDSDHDGLGDGDEVLVWKSNPLKSDTDGDGFPDGAEVKNGYSPIGPGRIFDLGQ</sequence>
<evidence type="ECO:0000256" key="3">
    <source>
        <dbReference type="ARBA" id="ARBA00022729"/>
    </source>
</evidence>
<feature type="transmembrane region" description="Helical" evidence="6">
    <location>
        <begin position="118"/>
        <end position="142"/>
    </location>
</feature>